<dbReference type="SUPFAM" id="SSF75632">
    <property type="entry name" value="Cullin homology domain"/>
    <property type="match status" value="1"/>
</dbReference>
<dbReference type="InterPro" id="IPR016158">
    <property type="entry name" value="Cullin_homology"/>
</dbReference>
<dbReference type="InterPro" id="IPR044554">
    <property type="entry name" value="ANAPC2"/>
</dbReference>
<keyword evidence="4" id="KW-0833">Ubl conjugation pathway</keyword>
<gene>
    <name evidence="8" type="primary">ANAPC2</name>
    <name evidence="8" type="ORF">Bhyg_06120</name>
</gene>
<dbReference type="OrthoDB" id="5581181at2759"/>
<proteinExistence type="inferred from homology"/>
<dbReference type="SMART" id="SM00182">
    <property type="entry name" value="CULLIN"/>
    <property type="match status" value="1"/>
</dbReference>
<dbReference type="EMBL" id="WJQU01000002">
    <property type="protein sequence ID" value="KAJ6641185.1"/>
    <property type="molecule type" value="Genomic_DNA"/>
</dbReference>
<dbReference type="Pfam" id="PF26557">
    <property type="entry name" value="Cullin_AB"/>
    <property type="match status" value="1"/>
</dbReference>
<keyword evidence="3" id="KW-0498">Mitosis</keyword>
<comment type="caution">
    <text evidence="8">The sequence shown here is derived from an EMBL/GenBank/DDBJ whole genome shotgun (WGS) entry which is preliminary data.</text>
</comment>
<comment type="similarity">
    <text evidence="6">Belongs to the cullin family.</text>
</comment>
<evidence type="ECO:0000256" key="3">
    <source>
        <dbReference type="ARBA" id="ARBA00022776"/>
    </source>
</evidence>
<evidence type="ECO:0000256" key="2">
    <source>
        <dbReference type="ARBA" id="ARBA00022618"/>
    </source>
</evidence>
<dbReference type="InterPro" id="IPR014786">
    <property type="entry name" value="ANAPC2_C"/>
</dbReference>
<dbReference type="PANTHER" id="PTHR45957:SF1">
    <property type="entry name" value="ANAPHASE-PROMOTING COMPLEX SUBUNIT 2"/>
    <property type="match status" value="1"/>
</dbReference>
<keyword evidence="9" id="KW-1185">Reference proteome</keyword>
<keyword evidence="2" id="KW-0132">Cell division</keyword>
<dbReference type="GO" id="GO:0051301">
    <property type="term" value="P:cell division"/>
    <property type="evidence" value="ECO:0007669"/>
    <property type="project" value="UniProtKB-KW"/>
</dbReference>
<feature type="domain" description="Cullin family profile" evidence="7">
    <location>
        <begin position="459"/>
        <end position="654"/>
    </location>
</feature>
<dbReference type="Pfam" id="PF08672">
    <property type="entry name" value="ANAPC2"/>
    <property type="match status" value="1"/>
</dbReference>
<organism evidence="8 9">
    <name type="scientific">Pseudolycoriella hygida</name>
    <dbReference type="NCBI Taxonomy" id="35572"/>
    <lineage>
        <taxon>Eukaryota</taxon>
        <taxon>Metazoa</taxon>
        <taxon>Ecdysozoa</taxon>
        <taxon>Arthropoda</taxon>
        <taxon>Hexapoda</taxon>
        <taxon>Insecta</taxon>
        <taxon>Pterygota</taxon>
        <taxon>Neoptera</taxon>
        <taxon>Endopterygota</taxon>
        <taxon>Diptera</taxon>
        <taxon>Nematocera</taxon>
        <taxon>Sciaroidea</taxon>
        <taxon>Sciaridae</taxon>
        <taxon>Pseudolycoriella</taxon>
    </lineage>
</organism>
<dbReference type="Gene3D" id="1.20.1310.10">
    <property type="entry name" value="Cullin Repeats"/>
    <property type="match status" value="1"/>
</dbReference>
<dbReference type="AlphaFoldDB" id="A0A9Q0S2I9"/>
<dbReference type="Gene3D" id="3.30.230.130">
    <property type="entry name" value="Cullin, Chain C, Domain 2"/>
    <property type="match status" value="1"/>
</dbReference>
<dbReference type="InterPro" id="IPR057975">
    <property type="entry name" value="TPR_ANAPC2"/>
</dbReference>
<evidence type="ECO:0000256" key="6">
    <source>
        <dbReference type="PROSITE-ProRule" id="PRU00330"/>
    </source>
</evidence>
<dbReference type="InterPro" id="IPR036390">
    <property type="entry name" value="WH_DNA-bd_sf"/>
</dbReference>
<dbReference type="InterPro" id="IPR059120">
    <property type="entry name" value="Cullin-like_AB"/>
</dbReference>
<dbReference type="GO" id="GO:0070979">
    <property type="term" value="P:protein K11-linked ubiquitination"/>
    <property type="evidence" value="ECO:0007669"/>
    <property type="project" value="TreeGrafter"/>
</dbReference>
<dbReference type="InterPro" id="IPR036388">
    <property type="entry name" value="WH-like_DNA-bd_sf"/>
</dbReference>
<evidence type="ECO:0000259" key="7">
    <source>
        <dbReference type="PROSITE" id="PS50069"/>
    </source>
</evidence>
<evidence type="ECO:0000256" key="4">
    <source>
        <dbReference type="ARBA" id="ARBA00022786"/>
    </source>
</evidence>
<dbReference type="PROSITE" id="PS50069">
    <property type="entry name" value="CULLIN_2"/>
    <property type="match status" value="1"/>
</dbReference>
<sequence length="772" mass="89707">MDLDVLWARTTKIFPILEQRLTCDAESQTEQLQEVAIELSRIEIAESIYETIVNEIDAKLRREIVPKFWNHFVEKDIDTEAEFNQFQTAVHDLHEDYVQFREQLMRLEAFKTFVQFKDTRYHNQNEISNFNEMLKVTLLSQLPANFERIIFSFYNMSFKAFVNSHVGESYEDCSEDMEETKCNGCENMSDQCRCNQLLSAFNKSNLYLNNMSLLDRLSGFTLTKLIQERIDAYVQETCEGINDVSHIESLEKWLDTIVLNWLARIFVNGNLTESSSENVPKIIADFKVKLGYYLIETYANAIILQFFNIIVDYPESQPAIDDLKLCLEKLDLRQRLVKSLTSSLETRLLHPGVNTNDILVGYIAAIKAIRHLDSSGLLLGTITELVKQYMRGRSDTVRCVVTQLIEEGELAEELAKGEAMSEDPVSNVDEMANWSTWKPDPVDIDPTKLVRTTRSADIISMVVDLYGSKELFVTEYEQLLAERLLSQLEFDPEKEIRNLELLKLRFDETLLQKCEVMLKDISDSKRINAHIHNETEYNDENSFKIFAMVLSSQFWPDLKNDTFDIPAVYQEEFAKFTKSFESYKVNRTLGWRHLTGRVVIEVELGNRTLEFIVNPTQAVILHHFQNRNQWTTEELCKEMKLQSTILHKQIVFWQSRGLIKEVESSVFVLVEDSSNVIEEMHQGQECDDDDSTSIRSASDQREEELQVFWSYIVGMLTNLDSLPLDRIHQMLKMFASHAPGVEFTQEELKNFLQRKVREHKLISSGTVYHLPK</sequence>
<dbReference type="InterPro" id="IPR036317">
    <property type="entry name" value="Cullin_homology_sf"/>
</dbReference>
<protein>
    <recommendedName>
        <fullName evidence="1">Anaphase-promoting complex subunit 2</fullName>
    </recommendedName>
</protein>
<evidence type="ECO:0000256" key="1">
    <source>
        <dbReference type="ARBA" id="ARBA00016068"/>
    </source>
</evidence>
<dbReference type="PANTHER" id="PTHR45957">
    <property type="entry name" value="ANAPHASE-PROMOTING COMPLEX SUBUNIT 2"/>
    <property type="match status" value="1"/>
</dbReference>
<dbReference type="GO" id="GO:0007091">
    <property type="term" value="P:metaphase/anaphase transition of mitotic cell cycle"/>
    <property type="evidence" value="ECO:0007669"/>
    <property type="project" value="TreeGrafter"/>
</dbReference>
<dbReference type="Pfam" id="PF25773">
    <property type="entry name" value="TPR_ANAPC2"/>
    <property type="match status" value="1"/>
</dbReference>
<dbReference type="GO" id="GO:0031625">
    <property type="term" value="F:ubiquitin protein ligase binding"/>
    <property type="evidence" value="ECO:0007669"/>
    <property type="project" value="InterPro"/>
</dbReference>
<keyword evidence="5" id="KW-0131">Cell cycle</keyword>
<dbReference type="SUPFAM" id="SSF46785">
    <property type="entry name" value="Winged helix' DNA-binding domain"/>
    <property type="match status" value="1"/>
</dbReference>
<dbReference type="GO" id="GO:0005680">
    <property type="term" value="C:anaphase-promoting complex"/>
    <property type="evidence" value="ECO:0007669"/>
    <property type="project" value="TreeGrafter"/>
</dbReference>
<name>A0A9Q0S2I9_9DIPT</name>
<evidence type="ECO:0000313" key="8">
    <source>
        <dbReference type="EMBL" id="KAJ6641185.1"/>
    </source>
</evidence>
<reference evidence="8" key="1">
    <citation type="submission" date="2022-07" db="EMBL/GenBank/DDBJ databases">
        <authorList>
            <person name="Trinca V."/>
            <person name="Uliana J.V.C."/>
            <person name="Torres T.T."/>
            <person name="Ward R.J."/>
            <person name="Monesi N."/>
        </authorList>
    </citation>
    <scope>NUCLEOTIDE SEQUENCE</scope>
    <source>
        <strain evidence="8">HSMRA1968</strain>
        <tissue evidence="8">Whole embryos</tissue>
    </source>
</reference>
<evidence type="ECO:0000313" key="9">
    <source>
        <dbReference type="Proteomes" id="UP001151699"/>
    </source>
</evidence>
<accession>A0A9Q0S2I9</accession>
<dbReference type="Gene3D" id="1.10.10.10">
    <property type="entry name" value="Winged helix-like DNA-binding domain superfamily/Winged helix DNA-binding domain"/>
    <property type="match status" value="1"/>
</dbReference>
<dbReference type="GO" id="GO:0006511">
    <property type="term" value="P:ubiquitin-dependent protein catabolic process"/>
    <property type="evidence" value="ECO:0007669"/>
    <property type="project" value="InterPro"/>
</dbReference>
<dbReference type="SMART" id="SM01013">
    <property type="entry name" value="APC2"/>
    <property type="match status" value="1"/>
</dbReference>
<evidence type="ECO:0000256" key="5">
    <source>
        <dbReference type="ARBA" id="ARBA00023306"/>
    </source>
</evidence>
<dbReference type="Proteomes" id="UP001151699">
    <property type="component" value="Chromosome B"/>
</dbReference>